<dbReference type="FunFam" id="3.90.226.10:FF:000009">
    <property type="entry name" value="Carnitinyl-CoA dehydratase"/>
    <property type="match status" value="1"/>
</dbReference>
<dbReference type="FunFam" id="1.10.12.10:FF:000001">
    <property type="entry name" value="Probable enoyl-CoA hydratase, mitochondrial"/>
    <property type="match status" value="1"/>
</dbReference>
<comment type="caution">
    <text evidence="4">The sequence shown here is derived from an EMBL/GenBank/DDBJ whole genome shotgun (WGS) entry which is preliminary data.</text>
</comment>
<dbReference type="CDD" id="cd06558">
    <property type="entry name" value="crotonase-like"/>
    <property type="match status" value="1"/>
</dbReference>
<evidence type="ECO:0000256" key="1">
    <source>
        <dbReference type="ARBA" id="ARBA00005254"/>
    </source>
</evidence>
<dbReference type="Gene3D" id="3.90.226.10">
    <property type="entry name" value="2-enoyl-CoA Hydratase, Chain A, domain 1"/>
    <property type="match status" value="1"/>
</dbReference>
<sequence length="300" mass="32555">MASIMRHLCNGLRANTFIRKPVTAICRRGLMVVKDQEFTFEYLEGDNEGIAVCSFNRPKAKNSINRNLRDQFQKSLDELLYAKNIRVAVIRSTVPGVFCAGADLKERLNMPQTEVASFVNSLRKLSLDLAELPVATIAAIDGFAVGGGFELALCCDMRVAARTAKMGLVETKLAIIPGAGGTQRLSRIVGPSKAKELIFTGRVMDGEEAHDIGAVNQVVDQNDAGDAAYAAALKLAEQIIPNGPVALKMAKLAINKGIEVDIATGLTFEQACYAQIIPTKDRMEGLLAFKEKRTPHYKGE</sequence>
<gene>
    <name evidence="4" type="ORF">LSH36_103g01017</name>
</gene>
<protein>
    <submittedName>
        <fullName evidence="4">Uncharacterized protein</fullName>
    </submittedName>
</protein>
<organism evidence="4 5">
    <name type="scientific">Paralvinella palmiformis</name>
    <dbReference type="NCBI Taxonomy" id="53620"/>
    <lineage>
        <taxon>Eukaryota</taxon>
        <taxon>Metazoa</taxon>
        <taxon>Spiralia</taxon>
        <taxon>Lophotrochozoa</taxon>
        <taxon>Annelida</taxon>
        <taxon>Polychaeta</taxon>
        <taxon>Sedentaria</taxon>
        <taxon>Canalipalpata</taxon>
        <taxon>Terebellida</taxon>
        <taxon>Terebelliformia</taxon>
        <taxon>Alvinellidae</taxon>
        <taxon>Paralvinella</taxon>
    </lineage>
</organism>
<dbReference type="GO" id="GO:0006635">
    <property type="term" value="P:fatty acid beta-oxidation"/>
    <property type="evidence" value="ECO:0007669"/>
    <property type="project" value="TreeGrafter"/>
</dbReference>
<dbReference type="InterPro" id="IPR029045">
    <property type="entry name" value="ClpP/crotonase-like_dom_sf"/>
</dbReference>
<evidence type="ECO:0000313" key="4">
    <source>
        <dbReference type="EMBL" id="KAK2162121.1"/>
    </source>
</evidence>
<dbReference type="SUPFAM" id="SSF52096">
    <property type="entry name" value="ClpP/crotonase"/>
    <property type="match status" value="1"/>
</dbReference>
<dbReference type="Pfam" id="PF00378">
    <property type="entry name" value="ECH_1"/>
    <property type="match status" value="1"/>
</dbReference>
<dbReference type="AlphaFoldDB" id="A0AAD9JZJ2"/>
<name>A0AAD9JZJ2_9ANNE</name>
<evidence type="ECO:0000313" key="5">
    <source>
        <dbReference type="Proteomes" id="UP001208570"/>
    </source>
</evidence>
<dbReference type="InterPro" id="IPR014748">
    <property type="entry name" value="Enoyl-CoA_hydra_C"/>
</dbReference>
<comment type="similarity">
    <text evidence="1 3">Belongs to the enoyl-CoA hydratase/isomerase family.</text>
</comment>
<dbReference type="Proteomes" id="UP001208570">
    <property type="component" value="Unassembled WGS sequence"/>
</dbReference>
<dbReference type="PROSITE" id="PS00166">
    <property type="entry name" value="ENOYL_COA_HYDRATASE"/>
    <property type="match status" value="1"/>
</dbReference>
<dbReference type="GO" id="GO:0005739">
    <property type="term" value="C:mitochondrion"/>
    <property type="evidence" value="ECO:0007669"/>
    <property type="project" value="TreeGrafter"/>
</dbReference>
<evidence type="ECO:0000256" key="2">
    <source>
        <dbReference type="ARBA" id="ARBA00023239"/>
    </source>
</evidence>
<proteinExistence type="inferred from homology"/>
<dbReference type="InterPro" id="IPR001753">
    <property type="entry name" value="Enoyl-CoA_hydra/iso"/>
</dbReference>
<dbReference type="GO" id="GO:0004300">
    <property type="term" value="F:enoyl-CoA hydratase activity"/>
    <property type="evidence" value="ECO:0007669"/>
    <property type="project" value="UniProtKB-ARBA"/>
</dbReference>
<evidence type="ECO:0000256" key="3">
    <source>
        <dbReference type="RuleBase" id="RU003707"/>
    </source>
</evidence>
<keyword evidence="2" id="KW-0456">Lyase</keyword>
<dbReference type="PANTHER" id="PTHR11941">
    <property type="entry name" value="ENOYL-COA HYDRATASE-RELATED"/>
    <property type="match status" value="1"/>
</dbReference>
<dbReference type="PANTHER" id="PTHR11941:SF171">
    <property type="entry name" value="SD19268P"/>
    <property type="match status" value="1"/>
</dbReference>
<dbReference type="InterPro" id="IPR018376">
    <property type="entry name" value="Enoyl-CoA_hyd/isom_CS"/>
</dbReference>
<dbReference type="Gene3D" id="1.10.12.10">
    <property type="entry name" value="Lyase 2-enoyl-coa Hydratase, Chain A, domain 2"/>
    <property type="match status" value="1"/>
</dbReference>
<reference evidence="4" key="1">
    <citation type="journal article" date="2023" name="Mol. Biol. Evol.">
        <title>Third-Generation Sequencing Reveals the Adaptive Role of the Epigenome in Three Deep-Sea Polychaetes.</title>
        <authorList>
            <person name="Perez M."/>
            <person name="Aroh O."/>
            <person name="Sun Y."/>
            <person name="Lan Y."/>
            <person name="Juniper S.K."/>
            <person name="Young C.R."/>
            <person name="Angers B."/>
            <person name="Qian P.Y."/>
        </authorList>
    </citation>
    <scope>NUCLEOTIDE SEQUENCE</scope>
    <source>
        <strain evidence="4">P08H-3</strain>
    </source>
</reference>
<keyword evidence="5" id="KW-1185">Reference proteome</keyword>
<dbReference type="EMBL" id="JAODUP010000103">
    <property type="protein sequence ID" value="KAK2162121.1"/>
    <property type="molecule type" value="Genomic_DNA"/>
</dbReference>
<accession>A0AAD9JZJ2</accession>